<dbReference type="PROSITE" id="PS50075">
    <property type="entry name" value="CARRIER"/>
    <property type="match status" value="1"/>
</dbReference>
<accession>A0A3B1A796</accession>
<dbReference type="Pfam" id="PF00550">
    <property type="entry name" value="PP-binding"/>
    <property type="match status" value="1"/>
</dbReference>
<reference evidence="2" key="1">
    <citation type="submission" date="2018-06" db="EMBL/GenBank/DDBJ databases">
        <authorList>
            <person name="Zhirakovskaya E."/>
        </authorList>
    </citation>
    <scope>NUCLEOTIDE SEQUENCE</scope>
</reference>
<name>A0A3B1A796_9ZZZZ</name>
<dbReference type="SUPFAM" id="SSF47336">
    <property type="entry name" value="ACP-like"/>
    <property type="match status" value="1"/>
</dbReference>
<organism evidence="2">
    <name type="scientific">hydrothermal vent metagenome</name>
    <dbReference type="NCBI Taxonomy" id="652676"/>
    <lineage>
        <taxon>unclassified sequences</taxon>
        <taxon>metagenomes</taxon>
        <taxon>ecological metagenomes</taxon>
    </lineage>
</organism>
<dbReference type="InterPro" id="IPR036736">
    <property type="entry name" value="ACP-like_sf"/>
</dbReference>
<sequence length="83" mass="9116">MFDHVKTVLGEALQIEDRTPEMTRGTLLLGNLPELDSMAVVTVLTALEDNFGFIIDDDDLVSDAFLTLGSLVSFVEDKARRCA</sequence>
<evidence type="ECO:0000313" key="2">
    <source>
        <dbReference type="EMBL" id="VAW97430.1"/>
    </source>
</evidence>
<protein>
    <recommendedName>
        <fullName evidence="1">Carrier domain-containing protein</fullName>
    </recommendedName>
</protein>
<dbReference type="Gene3D" id="1.10.1200.10">
    <property type="entry name" value="ACP-like"/>
    <property type="match status" value="1"/>
</dbReference>
<evidence type="ECO:0000259" key="1">
    <source>
        <dbReference type="PROSITE" id="PS50075"/>
    </source>
</evidence>
<dbReference type="InterPro" id="IPR009081">
    <property type="entry name" value="PP-bd_ACP"/>
</dbReference>
<gene>
    <name evidence="2" type="ORF">MNBD_GAMMA19-313</name>
</gene>
<dbReference type="EMBL" id="UOFV01000113">
    <property type="protein sequence ID" value="VAW97430.1"/>
    <property type="molecule type" value="Genomic_DNA"/>
</dbReference>
<proteinExistence type="predicted"/>
<feature type="domain" description="Carrier" evidence="1">
    <location>
        <begin position="1"/>
        <end position="79"/>
    </location>
</feature>
<dbReference type="AlphaFoldDB" id="A0A3B1A796"/>